<dbReference type="OrthoDB" id="6275927at2759"/>
<dbReference type="RefSeq" id="XP_003869892.1">
    <property type="nucleotide sequence ID" value="XM_003869843.1"/>
</dbReference>
<evidence type="ECO:0000256" key="6">
    <source>
        <dbReference type="SAM" id="MobiDB-lite"/>
    </source>
</evidence>
<dbReference type="FunFam" id="2.30.18.10:FF:000006">
    <property type="entry name" value="Transcription factor TFIIA complex subunit Toa1"/>
    <property type="match status" value="1"/>
</dbReference>
<dbReference type="InterPro" id="IPR009088">
    <property type="entry name" value="TFIIA_b-brl"/>
</dbReference>
<feature type="compositionally biased region" description="Acidic residues" evidence="6">
    <location>
        <begin position="194"/>
        <end position="236"/>
    </location>
</feature>
<name>H8X7H5_CANO9</name>
<dbReference type="GeneID" id="14541321"/>
<dbReference type="PANTHER" id="PTHR12694">
    <property type="entry name" value="TRANSCRIPTION INITIATION FACTOR IIA SUBUNIT 1"/>
    <property type="match status" value="1"/>
</dbReference>
<dbReference type="SUPFAM" id="SSF47396">
    <property type="entry name" value="Transcription factor IIA (TFIIA), alpha-helical domain"/>
    <property type="match status" value="1"/>
</dbReference>
<dbReference type="eggNOG" id="KOG2652">
    <property type="taxonomic scope" value="Eukaryota"/>
</dbReference>
<sequence length="282" mass="31239">MSNTEASRLYETIIEDVISDSRQDFENMGIDEATLQELRKIWCEKLSQSKVGKFSWDENDDYGDEDPALSLIGNNSGSDATAGVTVKEEPTATSQLETSNNGPIDSNVQNGDVAGNVPASDVLSYNNDLGIELPSISVKKESNDDGLSLPPLPQTDGTFEMTLHVNNPKHVLKQLKKRPKTRDTSLTLYQVDGALDDDDDDDDDDDGDIFNDSDDINSDLDDDLESDKSDDEDGDQEGQIMLCLYDKVQRIKNKWKSNLKEGVANIDGKDYVFHKATGECEW</sequence>
<evidence type="ECO:0000256" key="3">
    <source>
        <dbReference type="ARBA" id="ARBA00023163"/>
    </source>
</evidence>
<dbReference type="KEGG" id="cot:CORT_0E01720"/>
<keyword evidence="4" id="KW-0539">Nucleus</keyword>
<dbReference type="HOGENOM" id="CLU_030027_2_1_1"/>
<dbReference type="Pfam" id="PF03153">
    <property type="entry name" value="TFIIA"/>
    <property type="match status" value="2"/>
</dbReference>
<evidence type="ECO:0000313" key="8">
    <source>
        <dbReference type="Proteomes" id="UP000005018"/>
    </source>
</evidence>
<dbReference type="InterPro" id="IPR004855">
    <property type="entry name" value="TFIIA_asu/bsu"/>
</dbReference>
<organism evidence="7 8">
    <name type="scientific">Candida orthopsilosis (strain 90-125)</name>
    <name type="common">Yeast</name>
    <dbReference type="NCBI Taxonomy" id="1136231"/>
    <lineage>
        <taxon>Eukaryota</taxon>
        <taxon>Fungi</taxon>
        <taxon>Dikarya</taxon>
        <taxon>Ascomycota</taxon>
        <taxon>Saccharomycotina</taxon>
        <taxon>Pichiomycetes</taxon>
        <taxon>Debaryomycetaceae</taxon>
        <taxon>Candida/Lodderomyces clade</taxon>
        <taxon>Candida</taxon>
    </lineage>
</organism>
<evidence type="ECO:0000256" key="5">
    <source>
        <dbReference type="ARBA" id="ARBA00074154"/>
    </source>
</evidence>
<dbReference type="EMBL" id="HE681723">
    <property type="protein sequence ID" value="CCG23759.1"/>
    <property type="molecule type" value="Genomic_DNA"/>
</dbReference>
<feature type="region of interest" description="Disordered" evidence="6">
    <location>
        <begin position="79"/>
        <end position="115"/>
    </location>
</feature>
<gene>
    <name evidence="7" type="ORF">CORT_0E01720</name>
</gene>
<dbReference type="AlphaFoldDB" id="H8X7H5"/>
<feature type="region of interest" description="Disordered" evidence="6">
    <location>
        <begin position="192"/>
        <end position="238"/>
    </location>
</feature>
<dbReference type="FunFam" id="1.10.287.100:FF:000001">
    <property type="entry name" value="Transcription initiation factor IIA subunit"/>
    <property type="match status" value="1"/>
</dbReference>
<dbReference type="PANTHER" id="PTHR12694:SF8">
    <property type="entry name" value="TRANSCRIPTION INITIATION FACTOR IIA SUBUNIT 1"/>
    <property type="match status" value="1"/>
</dbReference>
<evidence type="ECO:0000256" key="4">
    <source>
        <dbReference type="ARBA" id="ARBA00023242"/>
    </source>
</evidence>
<dbReference type="GO" id="GO:0005672">
    <property type="term" value="C:transcription factor TFIIA complex"/>
    <property type="evidence" value="ECO:0007669"/>
    <property type="project" value="InterPro"/>
</dbReference>
<dbReference type="GO" id="GO:0006367">
    <property type="term" value="P:transcription initiation at RNA polymerase II promoter"/>
    <property type="evidence" value="ECO:0007669"/>
    <property type="project" value="InterPro"/>
</dbReference>
<dbReference type="CDD" id="cd07976">
    <property type="entry name" value="TFIIA_alpha_beta_like"/>
    <property type="match status" value="1"/>
</dbReference>
<comment type="subcellular location">
    <subcellularLocation>
        <location evidence="1">Nucleus</location>
    </subcellularLocation>
</comment>
<evidence type="ECO:0000256" key="2">
    <source>
        <dbReference type="ARBA" id="ARBA00010059"/>
    </source>
</evidence>
<proteinExistence type="inferred from homology"/>
<dbReference type="SUPFAM" id="SSF50784">
    <property type="entry name" value="Transcription factor IIA (TFIIA), beta-barrel domain"/>
    <property type="match status" value="1"/>
</dbReference>
<dbReference type="Proteomes" id="UP000005018">
    <property type="component" value="Chromosome 5"/>
</dbReference>
<keyword evidence="3" id="KW-0804">Transcription</keyword>
<evidence type="ECO:0000256" key="1">
    <source>
        <dbReference type="ARBA" id="ARBA00004123"/>
    </source>
</evidence>
<feature type="compositionally biased region" description="Polar residues" evidence="6">
    <location>
        <begin position="91"/>
        <end position="110"/>
    </location>
</feature>
<dbReference type="Gene3D" id="2.30.18.10">
    <property type="entry name" value="Transcription factor IIA (TFIIA), beta-barrel domain"/>
    <property type="match status" value="1"/>
</dbReference>
<protein>
    <recommendedName>
        <fullName evidence="5">Transcription initiation factor IIA large subunit</fullName>
    </recommendedName>
</protein>
<accession>H8X7H5</accession>
<dbReference type="Gene3D" id="1.10.287.100">
    <property type="match status" value="1"/>
</dbReference>
<reference evidence="7 8" key="1">
    <citation type="journal article" date="2012" name="PLoS ONE">
        <title>Sequence and analysis of the genome of the pathogenic yeast Candida orthopsilosis.</title>
        <authorList>
            <person name="Riccombeni A."/>
            <person name="Vidanes G."/>
            <person name="Proux-Wera E."/>
            <person name="Wolfe K.H."/>
            <person name="Butler G."/>
        </authorList>
    </citation>
    <scope>NUCLEOTIDE SEQUENCE [LARGE SCALE GENOMIC DNA]</scope>
    <source>
        <strain evidence="7 8">Co 90-125</strain>
    </source>
</reference>
<keyword evidence="8" id="KW-1185">Reference proteome</keyword>
<comment type="similarity">
    <text evidence="2">Belongs to the TFIIA subunit 1 family.</text>
</comment>
<evidence type="ECO:0000313" key="7">
    <source>
        <dbReference type="EMBL" id="CCG23759.1"/>
    </source>
</evidence>
<dbReference type="SMART" id="SM01371">
    <property type="entry name" value="TFIIA"/>
    <property type="match status" value="1"/>
</dbReference>